<dbReference type="GO" id="GO:0009279">
    <property type="term" value="C:cell outer membrane"/>
    <property type="evidence" value="ECO:0007669"/>
    <property type="project" value="UniProtKB-SubCell"/>
</dbReference>
<evidence type="ECO:0000256" key="12">
    <source>
        <dbReference type="SAM" id="MobiDB-lite"/>
    </source>
</evidence>
<evidence type="ECO:0000313" key="15">
    <source>
        <dbReference type="EMBL" id="RDZ29603.1"/>
    </source>
</evidence>
<dbReference type="InterPro" id="IPR036942">
    <property type="entry name" value="Beta-barrel_TonB_sf"/>
</dbReference>
<dbReference type="InterPro" id="IPR000531">
    <property type="entry name" value="Beta-barrel_TonB"/>
</dbReference>
<dbReference type="InterPro" id="IPR039426">
    <property type="entry name" value="TonB-dep_rcpt-like"/>
</dbReference>
<keyword evidence="8 11" id="KW-0798">TonB box</keyword>
<evidence type="ECO:0000256" key="6">
    <source>
        <dbReference type="ARBA" id="ARBA00023004"/>
    </source>
</evidence>
<evidence type="ECO:0000256" key="7">
    <source>
        <dbReference type="ARBA" id="ARBA00023065"/>
    </source>
</evidence>
<keyword evidence="15" id="KW-0675">Receptor</keyword>
<dbReference type="GO" id="GO:0006826">
    <property type="term" value="P:iron ion transport"/>
    <property type="evidence" value="ECO:0007669"/>
    <property type="project" value="UniProtKB-KW"/>
</dbReference>
<dbReference type="Proteomes" id="UP000264492">
    <property type="component" value="Unassembled WGS sequence"/>
</dbReference>
<dbReference type="RefSeq" id="WP_115859042.1">
    <property type="nucleotide sequence ID" value="NZ_QTSU01000001.1"/>
</dbReference>
<reference evidence="15 16" key="1">
    <citation type="submission" date="2018-08" db="EMBL/GenBank/DDBJ databases">
        <title>Lysobacter sp. zong2l5, whole genome shotgun sequence.</title>
        <authorList>
            <person name="Zhang X."/>
            <person name="Feng G."/>
            <person name="Zhu H."/>
        </authorList>
    </citation>
    <scope>NUCLEOTIDE SEQUENCE [LARGE SCALE GENOMIC DNA]</scope>
    <source>
        <strain evidence="16">zong2l5</strain>
    </source>
</reference>
<feature type="compositionally biased region" description="Low complexity" evidence="12">
    <location>
        <begin position="115"/>
        <end position="134"/>
    </location>
</feature>
<feature type="chain" id="PRO_5016645998" evidence="13">
    <location>
        <begin position="30"/>
        <end position="1134"/>
    </location>
</feature>
<evidence type="ECO:0000256" key="2">
    <source>
        <dbReference type="ARBA" id="ARBA00022448"/>
    </source>
</evidence>
<evidence type="ECO:0000259" key="14">
    <source>
        <dbReference type="SMART" id="SM00965"/>
    </source>
</evidence>
<keyword evidence="10" id="KW-0998">Cell outer membrane</keyword>
<evidence type="ECO:0000256" key="9">
    <source>
        <dbReference type="ARBA" id="ARBA00023136"/>
    </source>
</evidence>
<comment type="similarity">
    <text evidence="11">Belongs to the TonB-dependent receptor family.</text>
</comment>
<evidence type="ECO:0000256" key="13">
    <source>
        <dbReference type="SAM" id="SignalP"/>
    </source>
</evidence>
<keyword evidence="5" id="KW-0812">Transmembrane</keyword>
<dbReference type="OrthoDB" id="7051185at2"/>
<keyword evidence="16" id="KW-1185">Reference proteome</keyword>
<keyword evidence="4" id="KW-0410">Iron transport</keyword>
<dbReference type="PANTHER" id="PTHR32552">
    <property type="entry name" value="FERRICHROME IRON RECEPTOR-RELATED"/>
    <property type="match status" value="1"/>
</dbReference>
<evidence type="ECO:0000256" key="8">
    <source>
        <dbReference type="ARBA" id="ARBA00023077"/>
    </source>
</evidence>
<feature type="signal peptide" evidence="13">
    <location>
        <begin position="1"/>
        <end position="29"/>
    </location>
</feature>
<evidence type="ECO:0000256" key="10">
    <source>
        <dbReference type="ARBA" id="ARBA00023237"/>
    </source>
</evidence>
<keyword evidence="3" id="KW-1134">Transmembrane beta strand</keyword>
<feature type="domain" description="Secretin/TonB short N-terminal" evidence="14">
    <location>
        <begin position="58"/>
        <end position="109"/>
    </location>
</feature>
<dbReference type="AlphaFoldDB" id="A0A371K6M0"/>
<dbReference type="InterPro" id="IPR012910">
    <property type="entry name" value="Plug_dom"/>
</dbReference>
<keyword evidence="9 11" id="KW-0472">Membrane</keyword>
<evidence type="ECO:0000256" key="4">
    <source>
        <dbReference type="ARBA" id="ARBA00022496"/>
    </source>
</evidence>
<keyword evidence="13" id="KW-0732">Signal</keyword>
<evidence type="ECO:0000256" key="3">
    <source>
        <dbReference type="ARBA" id="ARBA00022452"/>
    </source>
</evidence>
<dbReference type="InterPro" id="IPR011662">
    <property type="entry name" value="Secretin/TonB_short_N"/>
</dbReference>
<gene>
    <name evidence="15" type="ORF">DX914_11195</name>
</gene>
<keyword evidence="2" id="KW-0813">Transport</keyword>
<dbReference type="SUPFAM" id="SSF56935">
    <property type="entry name" value="Porins"/>
    <property type="match status" value="1"/>
</dbReference>
<evidence type="ECO:0000256" key="5">
    <source>
        <dbReference type="ARBA" id="ARBA00022692"/>
    </source>
</evidence>
<comment type="subcellular location">
    <subcellularLocation>
        <location evidence="1">Cell outer membrane</location>
        <topology evidence="1">Multi-pass membrane protein</topology>
    </subcellularLocation>
</comment>
<dbReference type="SMART" id="SM00965">
    <property type="entry name" value="STN"/>
    <property type="match status" value="1"/>
</dbReference>
<protein>
    <submittedName>
        <fullName evidence="15">TonB-dependent receptor</fullName>
    </submittedName>
</protein>
<proteinExistence type="inferred from homology"/>
<feature type="region of interest" description="Disordered" evidence="12">
    <location>
        <begin position="115"/>
        <end position="158"/>
    </location>
</feature>
<sequence length="1134" mass="123810">MRDQKRLTRRVLKPCVLLLALLPCLSAYARGDAVSARFDIPQQRLDAALSEYARQSGKQLLYAPELAVGKTGRAVRGEKRSLQALDELLAGTGLQYSTSASGAILISGGAGASPAAGGAKAAEPAPPGNAEGTADTQPAADSQVEPTAPSPTATASEQAATDLDTIVVTAQKKVENIQKVPIAISAFSGDDLGSRKIETGGDLVTATPNVSFSKTNFASYNFQIRGIGTQALSVTTDPAVAISFNSTPMIRNRLFEQEYFDVERVEVLRGPQGTLYGRNATAGVVNMIPNLANPDGFEADVKAEVGNYNTRRINGMVNVPLSDTFALRLATQYTKRDGYDHNTVTGKDVNDRDLLSTRLSASYRPSDRFNASLVWEHFQEDDMRARTGKQLCHNDAGPTSIGNVTLRPNDVGFLSQACKDGSLYDDDAFGVPNGNSLPSVLAAQTTAGALGFFADTFNPAYLIAQGIDPYSGVKQSRDMREIATSYDPKFHATNDVLQFNFDVGIGDHLNLVSQSLYTRDQYYSTQDYGRFQSNPIFTDSNKVVQFDPDGNLVPAYPLTPGGVFCDPQLGCSDRLMLVDLVDADSRQWSQEFRLQSSYDGPFNFSVGANYLEFKIDESYYVFSNLFTAAAQNFFNGRGGVLSPATCMPGTALSAETDFFGRHFPCVYIDPNPLRSINGQGHNYFRSRNIANTRSSAVFGEGYWQINDKWKLTAGLRWTRDVKTTTPVPSQLLLASSTDPDFPLLGGGYVGYGYPSGEKIQQTWNEPTGRLVLDWSPDLSFTDSTMVYASLSRGYKAGGTNSPGIGANPEVLSFIPKDPRFKAEYVNALEIGMKNVMGGGRFILNATAFYNDYKGYQVSQIIDRQTVNENFDAKTWGAEIEAVWRPTSQFQISGNLGFLRTRIGANQYSIDVMDRTAGNPDWVVVRPWMQLASNCIAPKAMVERFFENFYQTFDESSLANYLNSFCTVNLPTGLGGFTQDRGLNGGPGDNAWLLGGLFYNPEIDAPNGGAGFAKNVGGHELPNAPKITVSLSPQYTFALAESDLTLRADLYYQGKSWARVYQDKIDRLHDWGNLNLSLTWYKPDQNLTVQLYVKNALDGEAITGTFLNSDDSGLTSNVFLQDPRIVGLSVRKGFF</sequence>
<evidence type="ECO:0000256" key="1">
    <source>
        <dbReference type="ARBA" id="ARBA00004571"/>
    </source>
</evidence>
<evidence type="ECO:0000313" key="16">
    <source>
        <dbReference type="Proteomes" id="UP000264492"/>
    </source>
</evidence>
<dbReference type="Pfam" id="PF07715">
    <property type="entry name" value="Plug"/>
    <property type="match status" value="1"/>
</dbReference>
<dbReference type="Gene3D" id="3.55.50.30">
    <property type="match status" value="1"/>
</dbReference>
<keyword evidence="7" id="KW-0406">Ion transport</keyword>
<name>A0A371K6M0_9GAMM</name>
<evidence type="ECO:0000256" key="11">
    <source>
        <dbReference type="RuleBase" id="RU003357"/>
    </source>
</evidence>
<comment type="caution">
    <text evidence="15">The sequence shown here is derived from an EMBL/GenBank/DDBJ whole genome shotgun (WGS) entry which is preliminary data.</text>
</comment>
<organism evidence="15 16">
    <name type="scientific">Lysobacter silvisoli</name>
    <dbReference type="NCBI Taxonomy" id="2293254"/>
    <lineage>
        <taxon>Bacteria</taxon>
        <taxon>Pseudomonadati</taxon>
        <taxon>Pseudomonadota</taxon>
        <taxon>Gammaproteobacteria</taxon>
        <taxon>Lysobacterales</taxon>
        <taxon>Lysobacteraceae</taxon>
        <taxon>Lysobacter</taxon>
    </lineage>
</organism>
<dbReference type="Gene3D" id="2.40.170.20">
    <property type="entry name" value="TonB-dependent receptor, beta-barrel domain"/>
    <property type="match status" value="3"/>
</dbReference>
<dbReference type="EMBL" id="QTSU01000001">
    <property type="protein sequence ID" value="RDZ29603.1"/>
    <property type="molecule type" value="Genomic_DNA"/>
</dbReference>
<dbReference type="PANTHER" id="PTHR32552:SF81">
    <property type="entry name" value="TONB-DEPENDENT OUTER MEMBRANE RECEPTOR"/>
    <property type="match status" value="1"/>
</dbReference>
<keyword evidence="6" id="KW-0408">Iron</keyword>
<accession>A0A371K6M0</accession>
<dbReference type="Pfam" id="PF00593">
    <property type="entry name" value="TonB_dep_Rec_b-barrel"/>
    <property type="match status" value="1"/>
</dbReference>